<evidence type="ECO:0000313" key="1">
    <source>
        <dbReference type="EMBL" id="RJE23388.1"/>
    </source>
</evidence>
<dbReference type="STRING" id="2070753.A0A3A2ZJM8"/>
<gene>
    <name evidence="1" type="ORF">PHISCL_04284</name>
</gene>
<dbReference type="AlphaFoldDB" id="A0A3A2ZJM8"/>
<protein>
    <submittedName>
        <fullName evidence="1">Uncharacterized protein</fullName>
    </submittedName>
</protein>
<sequence>MITLRSILGISTASLRSLLPRPLYANPVAARQISLFPRITSNNRPRVLRETIEGPSNGVVGSSVRTFEQTRGMKTRSSVKRLCNGCKV</sequence>
<reference evidence="2" key="1">
    <citation type="submission" date="2017-02" db="EMBL/GenBank/DDBJ databases">
        <authorList>
            <person name="Tafer H."/>
            <person name="Lopandic K."/>
        </authorList>
    </citation>
    <scope>NUCLEOTIDE SEQUENCE [LARGE SCALE GENOMIC DNA]</scope>
    <source>
        <strain evidence="2">CBS 366.77</strain>
    </source>
</reference>
<proteinExistence type="predicted"/>
<organism evidence="1 2">
    <name type="scientific">Aspergillus sclerotialis</name>
    <dbReference type="NCBI Taxonomy" id="2070753"/>
    <lineage>
        <taxon>Eukaryota</taxon>
        <taxon>Fungi</taxon>
        <taxon>Dikarya</taxon>
        <taxon>Ascomycota</taxon>
        <taxon>Pezizomycotina</taxon>
        <taxon>Eurotiomycetes</taxon>
        <taxon>Eurotiomycetidae</taxon>
        <taxon>Eurotiales</taxon>
        <taxon>Aspergillaceae</taxon>
        <taxon>Aspergillus</taxon>
        <taxon>Aspergillus subgen. Polypaecilum</taxon>
    </lineage>
</organism>
<dbReference type="Proteomes" id="UP000266188">
    <property type="component" value="Unassembled WGS sequence"/>
</dbReference>
<dbReference type="EMBL" id="MVGC01000123">
    <property type="protein sequence ID" value="RJE23388.1"/>
    <property type="molecule type" value="Genomic_DNA"/>
</dbReference>
<evidence type="ECO:0000313" key="2">
    <source>
        <dbReference type="Proteomes" id="UP000266188"/>
    </source>
</evidence>
<dbReference type="OrthoDB" id="10265903at2759"/>
<accession>A0A3A2ZJM8</accession>
<keyword evidence="2" id="KW-1185">Reference proteome</keyword>
<name>A0A3A2ZJM8_9EURO</name>
<comment type="caution">
    <text evidence="1">The sequence shown here is derived from an EMBL/GenBank/DDBJ whole genome shotgun (WGS) entry which is preliminary data.</text>
</comment>